<dbReference type="GO" id="GO:0043171">
    <property type="term" value="P:peptide catabolic process"/>
    <property type="evidence" value="ECO:0007669"/>
    <property type="project" value="TreeGrafter"/>
</dbReference>
<name>A0A1G9Q9G3_9BACT</name>
<evidence type="ECO:0000256" key="4">
    <source>
        <dbReference type="ARBA" id="ARBA00012564"/>
    </source>
</evidence>
<dbReference type="CDD" id="cd09603">
    <property type="entry name" value="M1_APN_like"/>
    <property type="match status" value="1"/>
</dbReference>
<dbReference type="InterPro" id="IPR014782">
    <property type="entry name" value="Peptidase_M1_dom"/>
</dbReference>
<keyword evidence="7" id="KW-0645">Protease</keyword>
<dbReference type="EC" id="3.4.11.2" evidence="4"/>
<dbReference type="PANTHER" id="PTHR11533:SF174">
    <property type="entry name" value="PUROMYCIN-SENSITIVE AMINOPEPTIDASE-RELATED"/>
    <property type="match status" value="1"/>
</dbReference>
<evidence type="ECO:0000256" key="7">
    <source>
        <dbReference type="ARBA" id="ARBA00022670"/>
    </source>
</evidence>
<dbReference type="Gene3D" id="2.60.40.1730">
    <property type="entry name" value="tricorn interacting facor f3 domain"/>
    <property type="match status" value="1"/>
</dbReference>
<dbReference type="STRING" id="1075417.SAMN05421823_11087"/>
<dbReference type="InterPro" id="IPR042097">
    <property type="entry name" value="Aminopeptidase_N-like_N_sf"/>
</dbReference>
<feature type="domain" description="Peptidase M1 membrane alanine aminopeptidase" evidence="13">
    <location>
        <begin position="303"/>
        <end position="507"/>
    </location>
</feature>
<dbReference type="Pfam" id="PF17900">
    <property type="entry name" value="Peptidase_M1_N"/>
    <property type="match status" value="1"/>
</dbReference>
<dbReference type="PROSITE" id="PS50077">
    <property type="entry name" value="HEAT_REPEAT"/>
    <property type="match status" value="1"/>
</dbReference>
<dbReference type="InterPro" id="IPR001930">
    <property type="entry name" value="Peptidase_M1"/>
</dbReference>
<comment type="cofactor">
    <cofactor evidence="2">
        <name>Zn(2+)</name>
        <dbReference type="ChEBI" id="CHEBI:29105"/>
    </cofactor>
</comment>
<dbReference type="GO" id="GO:0008270">
    <property type="term" value="F:zinc ion binding"/>
    <property type="evidence" value="ECO:0007669"/>
    <property type="project" value="InterPro"/>
</dbReference>
<sequence length="857" mass="98489">MTKTVRVFLLLLVVSSACSSFKKTTVTAPPAPDTTAVADLGIIEDSVEEVAVPPRPAEPVYPYRAEEPRTFDLIHTRLEVSFDWAKQYLHGEAELTLSPWFYPQSTLALDARGFDLHSVQLITDTSERPLTYDYDGEKITIQLERSYARTDTFQVMIVYTAKPNELPEGGSAAITSDKGLYFINPLGTDPDKPQQIWTQGETQGSRCWFPTIDQPNERCTQEMYITVDDRFKTLSNGSLIYSQSNADGTRTDYWSQELPHAPYLFMMAVGEFAVVEDEWRDLDVNYYVEPKYAAHAKAVFGDTPAMMEFFSQKLGVDYPWAKYAQVVVREYVSGAMENTSASVFMDDLQLTTRETLDTDWDFIVAHELFHQWFGDLVTCESWSNLALNEGFANYSEYLWAEHEHGRDAADYSGLSEKMQYLSEAQTKQVPIIRYHYADREDMFDSHSYAKAGRVIHMLRKYVGDEAFFESLRTYLTRYQFQSVEINNLRLVFEEVTGQDLNWFFNQWFLQPGHPQLRVQHTFSGDSLRVKVWQEQDTTQSPVFRLPLALEVWMGDQPLELPIEIEKSYQEFTFRLPSAPNLVLFDAEQQLLGTVEHQKTTDELIFQYLHSDKFEPRYEALDQLQSGTNRPQIADMMERALHDPFWALREQALNYFSNVDEASFAAIRPTIRQLALDDTVSSVRATALETLASFENPADQSLFREALQDRSYMVIAAALTAYVESGASDVVQVVQPFQKEDNEHIVNFLADYYAQEAQPENFTWFQKQLATRPAQMRYLLAQYLGQYLMNVPDTTLQQEGIDLLASLARADANEYVRLSSYQALGLLVETSDAVAPLRRQIKEEEASERLKRLYEFMP</sequence>
<keyword evidence="8" id="KW-0479">Metal-binding</keyword>
<dbReference type="AlphaFoldDB" id="A0A1G9Q9G3"/>
<evidence type="ECO:0000256" key="1">
    <source>
        <dbReference type="ARBA" id="ARBA00000098"/>
    </source>
</evidence>
<evidence type="ECO:0000256" key="12">
    <source>
        <dbReference type="SAM" id="SignalP"/>
    </source>
</evidence>
<evidence type="ECO:0000256" key="8">
    <source>
        <dbReference type="ARBA" id="ARBA00022723"/>
    </source>
</evidence>
<dbReference type="SUPFAM" id="SSF48371">
    <property type="entry name" value="ARM repeat"/>
    <property type="match status" value="1"/>
</dbReference>
<dbReference type="GO" id="GO:0042277">
    <property type="term" value="F:peptide binding"/>
    <property type="evidence" value="ECO:0007669"/>
    <property type="project" value="TreeGrafter"/>
</dbReference>
<dbReference type="PROSITE" id="PS51257">
    <property type="entry name" value="PROKAR_LIPOPROTEIN"/>
    <property type="match status" value="1"/>
</dbReference>
<evidence type="ECO:0000313" key="16">
    <source>
        <dbReference type="Proteomes" id="UP000198510"/>
    </source>
</evidence>
<evidence type="ECO:0000256" key="6">
    <source>
        <dbReference type="ARBA" id="ARBA00022438"/>
    </source>
</evidence>
<keyword evidence="16" id="KW-1185">Reference proteome</keyword>
<dbReference type="SUPFAM" id="SSF55486">
    <property type="entry name" value="Metalloproteases ('zincins'), catalytic domain"/>
    <property type="match status" value="1"/>
</dbReference>
<dbReference type="PANTHER" id="PTHR11533">
    <property type="entry name" value="PROTEASE M1 ZINC METALLOPROTEASE"/>
    <property type="match status" value="1"/>
</dbReference>
<gene>
    <name evidence="15" type="ORF">SAMN05421823_11087</name>
</gene>
<dbReference type="OrthoDB" id="100605at2"/>
<evidence type="ECO:0000256" key="11">
    <source>
        <dbReference type="ARBA" id="ARBA00023049"/>
    </source>
</evidence>
<dbReference type="InterPro" id="IPR027268">
    <property type="entry name" value="Peptidase_M4/M1_CTD_sf"/>
</dbReference>
<dbReference type="GO" id="GO:0005737">
    <property type="term" value="C:cytoplasm"/>
    <property type="evidence" value="ECO:0007669"/>
    <property type="project" value="TreeGrafter"/>
</dbReference>
<dbReference type="PRINTS" id="PR00756">
    <property type="entry name" value="ALADIPTASE"/>
</dbReference>
<evidence type="ECO:0000313" key="15">
    <source>
        <dbReference type="EMBL" id="SDM07599.1"/>
    </source>
</evidence>
<dbReference type="InterPro" id="IPR050344">
    <property type="entry name" value="Peptidase_M1_aminopeptidases"/>
</dbReference>
<evidence type="ECO:0000256" key="3">
    <source>
        <dbReference type="ARBA" id="ARBA00010136"/>
    </source>
</evidence>
<dbReference type="SUPFAM" id="SSF63737">
    <property type="entry name" value="Leukotriene A4 hydrolase N-terminal domain"/>
    <property type="match status" value="1"/>
</dbReference>
<proteinExistence type="inferred from homology"/>
<dbReference type="InterPro" id="IPR016024">
    <property type="entry name" value="ARM-type_fold"/>
</dbReference>
<keyword evidence="12" id="KW-0732">Signal</keyword>
<dbReference type="GO" id="GO:0016020">
    <property type="term" value="C:membrane"/>
    <property type="evidence" value="ECO:0007669"/>
    <property type="project" value="TreeGrafter"/>
</dbReference>
<keyword evidence="9" id="KW-0378">Hydrolase</keyword>
<keyword evidence="6 15" id="KW-0031">Aminopeptidase</keyword>
<protein>
    <recommendedName>
        <fullName evidence="5">Aminopeptidase N</fullName>
        <ecNumber evidence="4">3.4.11.2</ecNumber>
    </recommendedName>
</protein>
<evidence type="ECO:0000256" key="2">
    <source>
        <dbReference type="ARBA" id="ARBA00001947"/>
    </source>
</evidence>
<dbReference type="GO" id="GO:0070006">
    <property type="term" value="F:metalloaminopeptidase activity"/>
    <property type="evidence" value="ECO:0007669"/>
    <property type="project" value="TreeGrafter"/>
</dbReference>
<dbReference type="Gene3D" id="1.10.390.10">
    <property type="entry name" value="Neutral Protease Domain 2"/>
    <property type="match status" value="1"/>
</dbReference>
<evidence type="ECO:0000256" key="10">
    <source>
        <dbReference type="ARBA" id="ARBA00022833"/>
    </source>
</evidence>
<keyword evidence="11" id="KW-0482">Metalloprotease</keyword>
<dbReference type="InterPro" id="IPR011989">
    <property type="entry name" value="ARM-like"/>
</dbReference>
<reference evidence="15 16" key="1">
    <citation type="submission" date="2016-10" db="EMBL/GenBank/DDBJ databases">
        <authorList>
            <person name="de Groot N.N."/>
        </authorList>
    </citation>
    <scope>NUCLEOTIDE SEQUENCE [LARGE SCALE GENOMIC DNA]</scope>
    <source>
        <strain evidence="15 16">DSM 25186</strain>
    </source>
</reference>
<evidence type="ECO:0000259" key="13">
    <source>
        <dbReference type="Pfam" id="PF01433"/>
    </source>
</evidence>
<keyword evidence="10" id="KW-0862">Zinc</keyword>
<dbReference type="EMBL" id="FNFO01000010">
    <property type="protein sequence ID" value="SDM07599.1"/>
    <property type="molecule type" value="Genomic_DNA"/>
</dbReference>
<dbReference type="GO" id="GO:0005615">
    <property type="term" value="C:extracellular space"/>
    <property type="evidence" value="ECO:0007669"/>
    <property type="project" value="TreeGrafter"/>
</dbReference>
<feature type="signal peptide" evidence="12">
    <location>
        <begin position="1"/>
        <end position="19"/>
    </location>
</feature>
<dbReference type="Pfam" id="PF01433">
    <property type="entry name" value="Peptidase_M1"/>
    <property type="match status" value="1"/>
</dbReference>
<evidence type="ECO:0000256" key="9">
    <source>
        <dbReference type="ARBA" id="ARBA00022801"/>
    </source>
</evidence>
<accession>A0A1G9Q9G3</accession>
<comment type="similarity">
    <text evidence="3">Belongs to the peptidase M1 family.</text>
</comment>
<dbReference type="InterPro" id="IPR045357">
    <property type="entry name" value="Aminopeptidase_N-like_N"/>
</dbReference>
<dbReference type="GO" id="GO:0006508">
    <property type="term" value="P:proteolysis"/>
    <property type="evidence" value="ECO:0007669"/>
    <property type="project" value="UniProtKB-KW"/>
</dbReference>
<dbReference type="GO" id="GO:0016285">
    <property type="term" value="F:alanyl aminopeptidase activity"/>
    <property type="evidence" value="ECO:0007669"/>
    <property type="project" value="UniProtKB-EC"/>
</dbReference>
<dbReference type="Proteomes" id="UP000198510">
    <property type="component" value="Unassembled WGS sequence"/>
</dbReference>
<feature type="domain" description="Aminopeptidase N-like N-terminal" evidence="14">
    <location>
        <begin position="75"/>
        <end position="264"/>
    </location>
</feature>
<organism evidence="15 16">
    <name type="scientific">Catalinimonas alkaloidigena</name>
    <dbReference type="NCBI Taxonomy" id="1075417"/>
    <lineage>
        <taxon>Bacteria</taxon>
        <taxon>Pseudomonadati</taxon>
        <taxon>Bacteroidota</taxon>
        <taxon>Cytophagia</taxon>
        <taxon>Cytophagales</taxon>
        <taxon>Catalimonadaceae</taxon>
        <taxon>Catalinimonas</taxon>
    </lineage>
</organism>
<feature type="chain" id="PRO_5011432872" description="Aminopeptidase N" evidence="12">
    <location>
        <begin position="20"/>
        <end position="857"/>
    </location>
</feature>
<evidence type="ECO:0000259" key="14">
    <source>
        <dbReference type="Pfam" id="PF17900"/>
    </source>
</evidence>
<dbReference type="RefSeq" id="WP_089686099.1">
    <property type="nucleotide sequence ID" value="NZ_FNFO01000010.1"/>
</dbReference>
<comment type="catalytic activity">
    <reaction evidence="1">
        <text>Release of an N-terminal amino acid, Xaa-|-Yaa- from a peptide, amide or arylamide. Xaa is preferably Ala, but may be most amino acids including Pro (slow action). When a terminal hydrophobic residue is followed by a prolyl residue, the two may be released as an intact Xaa-Pro dipeptide.</text>
        <dbReference type="EC" id="3.4.11.2"/>
    </reaction>
</comment>
<dbReference type="Gene3D" id="1.25.10.10">
    <property type="entry name" value="Leucine-rich Repeat Variant"/>
    <property type="match status" value="1"/>
</dbReference>
<evidence type="ECO:0000256" key="5">
    <source>
        <dbReference type="ARBA" id="ARBA00015611"/>
    </source>
</evidence>
<dbReference type="InterPro" id="IPR021133">
    <property type="entry name" value="HEAT_type_2"/>
</dbReference>